<proteinExistence type="predicted"/>
<dbReference type="AlphaFoldDB" id="A0A420IDF3"/>
<feature type="region of interest" description="Disordered" evidence="1">
    <location>
        <begin position="132"/>
        <end position="163"/>
    </location>
</feature>
<feature type="region of interest" description="Disordered" evidence="1">
    <location>
        <begin position="42"/>
        <end position="114"/>
    </location>
</feature>
<feature type="compositionally biased region" description="Polar residues" evidence="1">
    <location>
        <begin position="10"/>
        <end position="20"/>
    </location>
</feature>
<comment type="caution">
    <text evidence="2">The sequence shown here is derived from an EMBL/GenBank/DDBJ whole genome shotgun (WGS) entry which is preliminary data.</text>
</comment>
<evidence type="ECO:0000256" key="1">
    <source>
        <dbReference type="SAM" id="MobiDB-lite"/>
    </source>
</evidence>
<dbReference type="EMBL" id="MCBS01024775">
    <property type="protein sequence ID" value="RKF72575.1"/>
    <property type="molecule type" value="Genomic_DNA"/>
</dbReference>
<feature type="compositionally biased region" description="Polar residues" evidence="1">
    <location>
        <begin position="83"/>
        <end position="104"/>
    </location>
</feature>
<feature type="compositionally biased region" description="Low complexity" evidence="1">
    <location>
        <begin position="42"/>
        <end position="55"/>
    </location>
</feature>
<name>A0A420IDF3_9PEZI</name>
<evidence type="ECO:0000313" key="2">
    <source>
        <dbReference type="EMBL" id="RKF72575.1"/>
    </source>
</evidence>
<dbReference type="Proteomes" id="UP000285326">
    <property type="component" value="Unassembled WGS sequence"/>
</dbReference>
<organism evidence="2 3">
    <name type="scientific">Golovinomyces cichoracearum</name>
    <dbReference type="NCBI Taxonomy" id="62708"/>
    <lineage>
        <taxon>Eukaryota</taxon>
        <taxon>Fungi</taxon>
        <taxon>Dikarya</taxon>
        <taxon>Ascomycota</taxon>
        <taxon>Pezizomycotina</taxon>
        <taxon>Leotiomycetes</taxon>
        <taxon>Erysiphales</taxon>
        <taxon>Erysiphaceae</taxon>
        <taxon>Golovinomyces</taxon>
    </lineage>
</organism>
<gene>
    <name evidence="2" type="ORF">GcM1_247054</name>
</gene>
<sequence length="163" mass="17876">MYFSYAFGSQGAQGTSPSEAIEIPTSSAGFSSVISPTCAFPSWPRRSSLSSSSEASDADYQHQQSTSYITDEELFPPTHRISPCTTSYHFTSHSPASLSRSELSTVPRPPPCQVVQNSARDLVRELVELEKAKRALKRRKNSTTSKKSRTNSGASKYMSPIME</sequence>
<protein>
    <submittedName>
        <fullName evidence="2">Uncharacterized protein</fullName>
    </submittedName>
</protein>
<feature type="compositionally biased region" description="Basic residues" evidence="1">
    <location>
        <begin position="134"/>
        <end position="149"/>
    </location>
</feature>
<reference evidence="2 3" key="1">
    <citation type="journal article" date="2018" name="BMC Genomics">
        <title>Comparative genome analyses reveal sequence features reflecting distinct modes of host-adaptation between dicot and monocot powdery mildew.</title>
        <authorList>
            <person name="Wu Y."/>
            <person name="Ma X."/>
            <person name="Pan Z."/>
            <person name="Kale S.D."/>
            <person name="Song Y."/>
            <person name="King H."/>
            <person name="Zhang Q."/>
            <person name="Presley C."/>
            <person name="Deng X."/>
            <person name="Wei C.I."/>
            <person name="Xiao S."/>
        </authorList>
    </citation>
    <scope>NUCLEOTIDE SEQUENCE [LARGE SCALE GENOMIC DNA]</scope>
    <source>
        <strain evidence="2">UMSG1</strain>
    </source>
</reference>
<evidence type="ECO:0000313" key="3">
    <source>
        <dbReference type="Proteomes" id="UP000285326"/>
    </source>
</evidence>
<feature type="region of interest" description="Disordered" evidence="1">
    <location>
        <begin position="1"/>
        <end position="20"/>
    </location>
</feature>
<accession>A0A420IDF3</accession>